<reference evidence="3" key="2">
    <citation type="journal article" date="2021" name="PeerJ">
        <title>Extensive microbial diversity within the chicken gut microbiome revealed by metagenomics and culture.</title>
        <authorList>
            <person name="Gilroy R."/>
            <person name="Ravi A."/>
            <person name="Getino M."/>
            <person name="Pursley I."/>
            <person name="Horton D.L."/>
            <person name="Alikhan N.F."/>
            <person name="Baker D."/>
            <person name="Gharbi K."/>
            <person name="Hall N."/>
            <person name="Watson M."/>
            <person name="Adriaenssens E.M."/>
            <person name="Foster-Nyarko E."/>
            <person name="Jarju S."/>
            <person name="Secka A."/>
            <person name="Antonio M."/>
            <person name="Oren A."/>
            <person name="Chaudhuri R.R."/>
            <person name="La Ragione R."/>
            <person name="Hildebrand F."/>
            <person name="Pallen M.J."/>
        </authorList>
    </citation>
    <scope>NUCLEOTIDE SEQUENCE</scope>
    <source>
        <strain evidence="3">11300</strain>
    </source>
</reference>
<dbReference type="EMBL" id="DVMO01000041">
    <property type="protein sequence ID" value="HIU27265.1"/>
    <property type="molecule type" value="Genomic_DNA"/>
</dbReference>
<proteinExistence type="predicted"/>
<evidence type="ECO:0000313" key="4">
    <source>
        <dbReference type="Proteomes" id="UP000824091"/>
    </source>
</evidence>
<gene>
    <name evidence="3" type="ORF">IAD16_02640</name>
</gene>
<evidence type="ECO:0000313" key="3">
    <source>
        <dbReference type="EMBL" id="HIU27265.1"/>
    </source>
</evidence>
<feature type="domain" description="Amidohydrolase-related" evidence="2">
    <location>
        <begin position="51"/>
        <end position="432"/>
    </location>
</feature>
<dbReference type="Gene3D" id="2.30.40.10">
    <property type="entry name" value="Urease, subunit C, domain 1"/>
    <property type="match status" value="1"/>
</dbReference>
<dbReference type="SUPFAM" id="SSF51338">
    <property type="entry name" value="Composite domain of metallo-dependent hydrolases"/>
    <property type="match status" value="1"/>
</dbReference>
<evidence type="ECO:0000256" key="1">
    <source>
        <dbReference type="ARBA" id="ARBA00001947"/>
    </source>
</evidence>
<evidence type="ECO:0000259" key="2">
    <source>
        <dbReference type="Pfam" id="PF01979"/>
    </source>
</evidence>
<dbReference type="Gene3D" id="3.20.20.140">
    <property type="entry name" value="Metal-dependent hydrolases"/>
    <property type="match status" value="1"/>
</dbReference>
<sequence length="455" mass="50729">MLDLLIVSGKYPDFESNQLKEANIGITGEKITYIGSDKPEAKQVIDAAGQIVSPGFIDIHMHEEKVSEGDKWVIAKMMARQGVTTAVGGNCGVMNQPVREFKAMMERLGGCPVNYAIMTGYNYYRNTVLGFEHYEKTDKAVWDKIREYMREDLKEGACGISFGIEYDPGLTTEEIKYAVGVSDDDGLLLSAHYRADGDQAAAAIKEMIEIQESTDKPFQVSHLSSCSAMGQMQEALDLINEEHARNPKFNYDTYPYNAFSTYIGSTVFEDGCFDSWGGKDYSDIMLTEEPYKNVRCTKEIFDDARKNHPQMLAVAFVMNEDEITQAITNPIGMVASDGIISNGMGHPRAAGTFPRVLGKYVREEGKLDMMTALRKITLEPARRLRWEGRKGEIKLGADADITIFDPETIIDGPQFGNIDIPNKGIGYVIVNGMVTVKDNEFLTEKSGRFISYLEK</sequence>
<dbReference type="PANTHER" id="PTHR11647:SF1">
    <property type="entry name" value="COLLAPSIN RESPONSE MEDIATOR PROTEIN"/>
    <property type="match status" value="1"/>
</dbReference>
<dbReference type="Pfam" id="PF01979">
    <property type="entry name" value="Amidohydro_1"/>
    <property type="match status" value="1"/>
</dbReference>
<dbReference type="AlphaFoldDB" id="A0A9D1I5C3"/>
<name>A0A9D1I5C3_9FIRM</name>
<accession>A0A9D1I5C3</accession>
<comment type="caution">
    <text evidence="3">The sequence shown here is derived from an EMBL/GenBank/DDBJ whole genome shotgun (WGS) entry which is preliminary data.</text>
</comment>
<dbReference type="PANTHER" id="PTHR11647">
    <property type="entry name" value="HYDRANTOINASE/DIHYDROPYRIMIDINASE FAMILY MEMBER"/>
    <property type="match status" value="1"/>
</dbReference>
<dbReference type="GO" id="GO:0005829">
    <property type="term" value="C:cytosol"/>
    <property type="evidence" value="ECO:0007669"/>
    <property type="project" value="TreeGrafter"/>
</dbReference>
<dbReference type="InterPro" id="IPR050378">
    <property type="entry name" value="Metallo-dep_Hydrolases_sf"/>
</dbReference>
<dbReference type="InterPro" id="IPR011059">
    <property type="entry name" value="Metal-dep_hydrolase_composite"/>
</dbReference>
<dbReference type="InterPro" id="IPR032466">
    <property type="entry name" value="Metal_Hydrolase"/>
</dbReference>
<dbReference type="SUPFAM" id="SSF51556">
    <property type="entry name" value="Metallo-dependent hydrolases"/>
    <property type="match status" value="1"/>
</dbReference>
<dbReference type="GO" id="GO:0016812">
    <property type="term" value="F:hydrolase activity, acting on carbon-nitrogen (but not peptide) bonds, in cyclic amides"/>
    <property type="evidence" value="ECO:0007669"/>
    <property type="project" value="TreeGrafter"/>
</dbReference>
<dbReference type="InterPro" id="IPR006680">
    <property type="entry name" value="Amidohydro-rel"/>
</dbReference>
<reference evidence="3" key="1">
    <citation type="submission" date="2020-10" db="EMBL/GenBank/DDBJ databases">
        <authorList>
            <person name="Gilroy R."/>
        </authorList>
    </citation>
    <scope>NUCLEOTIDE SEQUENCE</scope>
    <source>
        <strain evidence="3">11300</strain>
    </source>
</reference>
<dbReference type="Proteomes" id="UP000824091">
    <property type="component" value="Unassembled WGS sequence"/>
</dbReference>
<organism evidence="3 4">
    <name type="scientific">Candidatus Fimisoma avicola</name>
    <dbReference type="NCBI Taxonomy" id="2840826"/>
    <lineage>
        <taxon>Bacteria</taxon>
        <taxon>Bacillati</taxon>
        <taxon>Bacillota</taxon>
        <taxon>Clostridia</taxon>
        <taxon>Eubacteriales</taxon>
        <taxon>Candidatus Fimisoma</taxon>
    </lineage>
</organism>
<protein>
    <submittedName>
        <fullName evidence="3">Amidohydrolase family protein</fullName>
    </submittedName>
</protein>
<comment type="cofactor">
    <cofactor evidence="1">
        <name>Zn(2+)</name>
        <dbReference type="ChEBI" id="CHEBI:29105"/>
    </cofactor>
</comment>